<feature type="compositionally biased region" description="Low complexity" evidence="1">
    <location>
        <begin position="162"/>
        <end position="173"/>
    </location>
</feature>
<sequence length="204" mass="20934">MMMEGVCFLEEDGPVVFLDGEAPERRAPSAFSGASRVPPGVSLVPQEAGYVLQDCEDVDTIAGSPAARRVAGPRAGAAARAGAARVAAAVAEPAAGRRLRRPVRGRLGVASGNEELARALGFGDDGSAGDQFAFDAAEPLPGYGGASTLSGASLADRKLPARRSSAARARPSPIRYGGERRSFDGVPSLDGPFEEAPTCVQINQ</sequence>
<organism evidence="2 3">
    <name type="scientific">Aureococcus anophagefferens</name>
    <name type="common">Harmful bloom alga</name>
    <dbReference type="NCBI Taxonomy" id="44056"/>
    <lineage>
        <taxon>Eukaryota</taxon>
        <taxon>Sar</taxon>
        <taxon>Stramenopiles</taxon>
        <taxon>Ochrophyta</taxon>
        <taxon>Pelagophyceae</taxon>
        <taxon>Pelagomonadales</taxon>
        <taxon>Pelagomonadaceae</taxon>
        <taxon>Aureococcus</taxon>
    </lineage>
</organism>
<protein>
    <submittedName>
        <fullName evidence="2">E3 ubiquitin-protein ligase</fullName>
    </submittedName>
</protein>
<reference evidence="2 3" key="1">
    <citation type="submission" date="2024-03" db="EMBL/GenBank/DDBJ databases">
        <title>Aureococcus anophagefferens CCMP1851 and Kratosvirus quantuckense: Draft genome of a second virus-susceptible host strain in the model system.</title>
        <authorList>
            <person name="Chase E."/>
            <person name="Truchon A.R."/>
            <person name="Schepens W."/>
            <person name="Wilhelm S.W."/>
        </authorList>
    </citation>
    <scope>NUCLEOTIDE SEQUENCE [LARGE SCALE GENOMIC DNA]</scope>
    <source>
        <strain evidence="2 3">CCMP1851</strain>
    </source>
</reference>
<name>A0ABR1G0F4_AURAN</name>
<accession>A0ABR1G0F4</accession>
<feature type="region of interest" description="Disordered" evidence="1">
    <location>
        <begin position="154"/>
        <end position="204"/>
    </location>
</feature>
<evidence type="ECO:0000313" key="2">
    <source>
        <dbReference type="EMBL" id="KAK7241856.1"/>
    </source>
</evidence>
<proteinExistence type="predicted"/>
<evidence type="ECO:0000256" key="1">
    <source>
        <dbReference type="SAM" id="MobiDB-lite"/>
    </source>
</evidence>
<keyword evidence="3" id="KW-1185">Reference proteome</keyword>
<gene>
    <name evidence="2" type="ORF">SO694_00019274</name>
</gene>
<evidence type="ECO:0000313" key="3">
    <source>
        <dbReference type="Proteomes" id="UP001363151"/>
    </source>
</evidence>
<dbReference type="Proteomes" id="UP001363151">
    <property type="component" value="Unassembled WGS sequence"/>
</dbReference>
<dbReference type="EMBL" id="JBBJCI010000152">
    <property type="protein sequence ID" value="KAK7241856.1"/>
    <property type="molecule type" value="Genomic_DNA"/>
</dbReference>
<comment type="caution">
    <text evidence="2">The sequence shown here is derived from an EMBL/GenBank/DDBJ whole genome shotgun (WGS) entry which is preliminary data.</text>
</comment>